<evidence type="ECO:0000256" key="2">
    <source>
        <dbReference type="ARBA" id="ARBA00023002"/>
    </source>
</evidence>
<evidence type="ECO:0000256" key="1">
    <source>
        <dbReference type="ARBA" id="ARBA00006252"/>
    </source>
</evidence>
<dbReference type="PANTHER" id="PTHR10204">
    <property type="entry name" value="NAD P H OXIDOREDUCTASE-RELATED"/>
    <property type="match status" value="1"/>
</dbReference>
<organism evidence="4 5">
    <name type="scientific">Cedecea lapagei</name>
    <dbReference type="NCBI Taxonomy" id="158823"/>
    <lineage>
        <taxon>Bacteria</taxon>
        <taxon>Pseudomonadati</taxon>
        <taxon>Pseudomonadota</taxon>
        <taxon>Gammaproteobacteria</taxon>
        <taxon>Enterobacterales</taxon>
        <taxon>Enterobacteriaceae</taxon>
        <taxon>Cedecea</taxon>
    </lineage>
</organism>
<dbReference type="OrthoDB" id="9798454at2"/>
<dbReference type="NCBIfam" id="NF007280">
    <property type="entry name" value="PRK09739.1"/>
    <property type="match status" value="1"/>
</dbReference>
<dbReference type="PANTHER" id="PTHR10204:SF34">
    <property type="entry name" value="NAD(P)H DEHYDROGENASE [QUINONE] 1 ISOFORM 1"/>
    <property type="match status" value="1"/>
</dbReference>
<evidence type="ECO:0000313" key="4">
    <source>
        <dbReference type="EMBL" id="VEB95966.1"/>
    </source>
</evidence>
<comment type="similarity">
    <text evidence="1">Belongs to the NAD(P)H dehydrogenase (quinone) family.</text>
</comment>
<proteinExistence type="inferred from homology"/>
<evidence type="ECO:0000259" key="3">
    <source>
        <dbReference type="Pfam" id="PF02525"/>
    </source>
</evidence>
<dbReference type="AlphaFoldDB" id="A0A447UZ48"/>
<reference evidence="4 5" key="1">
    <citation type="submission" date="2018-12" db="EMBL/GenBank/DDBJ databases">
        <authorList>
            <consortium name="Pathogen Informatics"/>
        </authorList>
    </citation>
    <scope>NUCLEOTIDE SEQUENCE [LARGE SCALE GENOMIC DNA]</scope>
    <source>
        <strain evidence="4 5">NCTC11466</strain>
    </source>
</reference>
<dbReference type="EMBL" id="LR134201">
    <property type="protein sequence ID" value="VEB95966.1"/>
    <property type="molecule type" value="Genomic_DNA"/>
</dbReference>
<name>A0A447UZ48_9ENTR</name>
<dbReference type="InterPro" id="IPR051545">
    <property type="entry name" value="NAD(P)H_dehydrogenase_qn"/>
</dbReference>
<dbReference type="GO" id="GO:0005829">
    <property type="term" value="C:cytosol"/>
    <property type="evidence" value="ECO:0007669"/>
    <property type="project" value="TreeGrafter"/>
</dbReference>
<dbReference type="Gene3D" id="3.40.50.360">
    <property type="match status" value="1"/>
</dbReference>
<dbReference type="InterPro" id="IPR029039">
    <property type="entry name" value="Flavoprotein-like_sf"/>
</dbReference>
<accession>A0A447UZ48</accession>
<sequence>MNSVQLVWAHPRADSLTARVVDAIRQELKQSAVPFTEVDLYRSGFDPRLQQADEPDWGNPGKSYSDEVMKLAEEVNEKDVLLFVFPTWWASVPAILKGYIDRVFNYGIAYGGRRKLNPKSWRWIALVGETHEEFSVERSADQSMSHVLNHSIARYCGAEESEVVFLYNSLGEGVTDLLAHHELLIQQALTAVREAVK</sequence>
<dbReference type="Pfam" id="PF02525">
    <property type="entry name" value="Flavodoxin_2"/>
    <property type="match status" value="1"/>
</dbReference>
<dbReference type="RefSeq" id="WP_126355346.1">
    <property type="nucleotide sequence ID" value="NZ_LR134201.1"/>
</dbReference>
<keyword evidence="5" id="KW-1185">Reference proteome</keyword>
<dbReference type="SUPFAM" id="SSF52218">
    <property type="entry name" value="Flavoproteins"/>
    <property type="match status" value="1"/>
</dbReference>
<keyword evidence="2" id="KW-0560">Oxidoreductase</keyword>
<protein>
    <submittedName>
        <fullName evidence="4">Glutathione-regulated potassium-efflux system ancillary protein kefF</fullName>
    </submittedName>
</protein>
<dbReference type="Proteomes" id="UP000274122">
    <property type="component" value="Chromosome"/>
</dbReference>
<dbReference type="InterPro" id="IPR003680">
    <property type="entry name" value="Flavodoxin_fold"/>
</dbReference>
<evidence type="ECO:0000313" key="5">
    <source>
        <dbReference type="Proteomes" id="UP000274122"/>
    </source>
</evidence>
<gene>
    <name evidence="4" type="primary">kefF_1</name>
    <name evidence="4" type="ORF">NCTC11466_01106</name>
</gene>
<feature type="domain" description="Flavodoxin-like fold" evidence="3">
    <location>
        <begin position="4"/>
        <end position="171"/>
    </location>
</feature>
<dbReference type="KEGG" id="clap:NCTC11466_01106"/>
<dbReference type="GO" id="GO:0003955">
    <property type="term" value="F:NAD(P)H dehydrogenase (quinone) activity"/>
    <property type="evidence" value="ECO:0007669"/>
    <property type="project" value="TreeGrafter"/>
</dbReference>